<dbReference type="EMBL" id="FWFY01000010">
    <property type="protein sequence ID" value="SLN62582.1"/>
    <property type="molecule type" value="Genomic_DNA"/>
</dbReference>
<protein>
    <submittedName>
        <fullName evidence="1">Uncharacterized protein</fullName>
    </submittedName>
</protein>
<evidence type="ECO:0000313" key="1">
    <source>
        <dbReference type="EMBL" id="SLN62582.1"/>
    </source>
</evidence>
<name>A0A1X6ZXH3_9RHOB</name>
<sequence length="35" mass="4221">MRSHLLLEFDFFRHDTGLSHDAEPHSFSRIHKSIR</sequence>
<gene>
    <name evidence="1" type="ORF">LOS8367_03050</name>
</gene>
<reference evidence="1 2" key="1">
    <citation type="submission" date="2017-03" db="EMBL/GenBank/DDBJ databases">
        <authorList>
            <person name="Afonso C.L."/>
            <person name="Miller P.J."/>
            <person name="Scott M.A."/>
            <person name="Spackman E."/>
            <person name="Goraichik I."/>
            <person name="Dimitrov K.M."/>
            <person name="Suarez D.L."/>
            <person name="Swayne D.E."/>
        </authorList>
    </citation>
    <scope>NUCLEOTIDE SEQUENCE [LARGE SCALE GENOMIC DNA]</scope>
    <source>
        <strain evidence="1 2">CECT 8367</strain>
    </source>
</reference>
<accession>A0A1X6ZXH3</accession>
<proteinExistence type="predicted"/>
<organism evidence="1 2">
    <name type="scientific">Limimaricola soesokkakensis</name>
    <dbReference type="NCBI Taxonomy" id="1343159"/>
    <lineage>
        <taxon>Bacteria</taxon>
        <taxon>Pseudomonadati</taxon>
        <taxon>Pseudomonadota</taxon>
        <taxon>Alphaproteobacteria</taxon>
        <taxon>Rhodobacterales</taxon>
        <taxon>Paracoccaceae</taxon>
        <taxon>Limimaricola</taxon>
    </lineage>
</organism>
<evidence type="ECO:0000313" key="2">
    <source>
        <dbReference type="Proteomes" id="UP000193495"/>
    </source>
</evidence>
<dbReference type="AlphaFoldDB" id="A0A1X6ZXH3"/>
<dbReference type="Proteomes" id="UP000193495">
    <property type="component" value="Unassembled WGS sequence"/>
</dbReference>